<evidence type="ECO:0000256" key="2">
    <source>
        <dbReference type="ARBA" id="ARBA00009204"/>
    </source>
</evidence>
<dbReference type="GO" id="GO:0034361">
    <property type="term" value="C:very-low-density lipoprotein particle"/>
    <property type="evidence" value="ECO:0007669"/>
    <property type="project" value="TreeGrafter"/>
</dbReference>
<dbReference type="GO" id="GO:0004859">
    <property type="term" value="F:phospholipase inhibitor activity"/>
    <property type="evidence" value="ECO:0007669"/>
    <property type="project" value="TreeGrafter"/>
</dbReference>
<dbReference type="InParanoid" id="A0A7N5ZYG6"/>
<evidence type="ECO:0000256" key="6">
    <source>
        <dbReference type="ARBA" id="ARBA00023055"/>
    </source>
</evidence>
<dbReference type="PANTHER" id="PTHR16565">
    <property type="entry name" value="APOLIPOPROTEIN C-I"/>
    <property type="match status" value="1"/>
</dbReference>
<dbReference type="GO" id="GO:0042157">
    <property type="term" value="P:lipoprotein metabolic process"/>
    <property type="evidence" value="ECO:0007669"/>
    <property type="project" value="InterPro"/>
</dbReference>
<organism evidence="8 9">
    <name type="scientific">Anabas testudineus</name>
    <name type="common">Climbing perch</name>
    <name type="synonym">Anthias testudineus</name>
    <dbReference type="NCBI Taxonomy" id="64144"/>
    <lineage>
        <taxon>Eukaryota</taxon>
        <taxon>Metazoa</taxon>
        <taxon>Chordata</taxon>
        <taxon>Craniata</taxon>
        <taxon>Vertebrata</taxon>
        <taxon>Euteleostomi</taxon>
        <taxon>Actinopterygii</taxon>
        <taxon>Neopterygii</taxon>
        <taxon>Teleostei</taxon>
        <taxon>Neoteleostei</taxon>
        <taxon>Acanthomorphata</taxon>
        <taxon>Anabantaria</taxon>
        <taxon>Anabantiformes</taxon>
        <taxon>Anabantoidei</taxon>
        <taxon>Anabantidae</taxon>
        <taxon>Anabas</taxon>
    </lineage>
</organism>
<dbReference type="OMA" id="GTSTRNW"/>
<sequence>MRLYLAVAVLVLACVAYAEAQDKTLQQRLSEFGEQIGEIGRTVAEKAKDGYQSFHNSEFVSNARNWLQEQMEKVKTIGKN</sequence>
<dbReference type="InterPro" id="IPR043081">
    <property type="entry name" value="ApoC-1_sf"/>
</dbReference>
<proteinExistence type="inferred from homology"/>
<dbReference type="Proteomes" id="UP000265040">
    <property type="component" value="Chromosome 16"/>
</dbReference>
<feature type="chain" id="PRO_5031342440" description="Apolipoprotein C-I" evidence="7">
    <location>
        <begin position="21"/>
        <end position="80"/>
    </location>
</feature>
<keyword evidence="4" id="KW-0964">Secreted</keyword>
<evidence type="ECO:0000256" key="4">
    <source>
        <dbReference type="ARBA" id="ARBA00022525"/>
    </source>
</evidence>
<accession>A0A7N5ZYG6</accession>
<comment type="subcellular location">
    <subcellularLocation>
        <location evidence="1">Secreted</location>
    </subcellularLocation>
</comment>
<dbReference type="GeneID" id="113169021"/>
<dbReference type="PANTHER" id="PTHR16565:SF2">
    <property type="entry name" value="APOLIPOPROTEIN C-I"/>
    <property type="match status" value="1"/>
</dbReference>
<evidence type="ECO:0000313" key="9">
    <source>
        <dbReference type="Proteomes" id="UP000265040"/>
    </source>
</evidence>
<dbReference type="OrthoDB" id="8941712at2759"/>
<dbReference type="FunCoup" id="A0A7N5ZYG6">
    <property type="interactions" value="127"/>
</dbReference>
<comment type="similarity">
    <text evidence="2">Belongs to the apolipoprotein C1 family.</text>
</comment>
<dbReference type="AlphaFoldDB" id="A0A7N5ZYG6"/>
<dbReference type="Gene3D" id="4.10.260.30">
    <property type="entry name" value="Apolipoprotein C-I"/>
    <property type="match status" value="1"/>
</dbReference>
<evidence type="ECO:0000256" key="5">
    <source>
        <dbReference type="ARBA" id="ARBA00022729"/>
    </source>
</evidence>
<evidence type="ECO:0008006" key="10">
    <source>
        <dbReference type="Google" id="ProtNLM"/>
    </source>
</evidence>
<evidence type="ECO:0000256" key="7">
    <source>
        <dbReference type="SAM" id="SignalP"/>
    </source>
</evidence>
<reference evidence="8" key="1">
    <citation type="submission" date="2021-04" db="EMBL/GenBank/DDBJ databases">
        <authorList>
            <consortium name="Wellcome Sanger Institute Data Sharing"/>
        </authorList>
    </citation>
    <scope>NUCLEOTIDE SEQUENCE [LARGE SCALE GENOMIC DNA]</scope>
</reference>
<keyword evidence="5 7" id="KW-0732">Signal</keyword>
<dbReference type="GO" id="GO:0032375">
    <property type="term" value="P:negative regulation of cholesterol transport"/>
    <property type="evidence" value="ECO:0007669"/>
    <property type="project" value="TreeGrafter"/>
</dbReference>
<dbReference type="Pfam" id="PF04691">
    <property type="entry name" value="ApoC-I"/>
    <property type="match status" value="1"/>
</dbReference>
<reference evidence="8" key="2">
    <citation type="submission" date="2025-08" db="UniProtKB">
        <authorList>
            <consortium name="Ensembl"/>
        </authorList>
    </citation>
    <scope>IDENTIFICATION</scope>
</reference>
<keyword evidence="3" id="KW-0813">Transport</keyword>
<dbReference type="GO" id="GO:0006641">
    <property type="term" value="P:triglyceride metabolic process"/>
    <property type="evidence" value="ECO:0007669"/>
    <property type="project" value="TreeGrafter"/>
</dbReference>
<dbReference type="GO" id="GO:0034364">
    <property type="term" value="C:high-density lipoprotein particle"/>
    <property type="evidence" value="ECO:0007669"/>
    <property type="project" value="TreeGrafter"/>
</dbReference>
<dbReference type="GO" id="GO:0010916">
    <property type="term" value="P:negative regulation of very-low-density lipoprotein particle clearance"/>
    <property type="evidence" value="ECO:0007669"/>
    <property type="project" value="TreeGrafter"/>
</dbReference>
<keyword evidence="6" id="KW-0445">Lipid transport</keyword>
<dbReference type="GO" id="GO:0034447">
    <property type="term" value="P:very-low-density lipoprotein particle clearance"/>
    <property type="evidence" value="ECO:0007669"/>
    <property type="project" value="TreeGrafter"/>
</dbReference>
<dbReference type="Ensembl" id="ENSATET00000039598.2">
    <property type="protein sequence ID" value="ENSATEP00000038568.1"/>
    <property type="gene ID" value="ENSATEG00000026277.2"/>
</dbReference>
<feature type="signal peptide" evidence="7">
    <location>
        <begin position="1"/>
        <end position="20"/>
    </location>
</feature>
<dbReference type="GO" id="GO:0050995">
    <property type="term" value="P:negative regulation of lipid catabolic process"/>
    <property type="evidence" value="ECO:0007669"/>
    <property type="project" value="TreeGrafter"/>
</dbReference>
<dbReference type="RefSeq" id="XP_026225925.1">
    <property type="nucleotide sequence ID" value="XM_026370140.2"/>
</dbReference>
<reference evidence="8" key="3">
    <citation type="submission" date="2025-09" db="UniProtKB">
        <authorList>
            <consortium name="Ensembl"/>
        </authorList>
    </citation>
    <scope>IDENTIFICATION</scope>
</reference>
<evidence type="ECO:0000313" key="8">
    <source>
        <dbReference type="Ensembl" id="ENSATEP00000038568.1"/>
    </source>
</evidence>
<dbReference type="GeneTree" id="ENSGT00610000087424"/>
<dbReference type="GO" id="GO:0006869">
    <property type="term" value="P:lipid transport"/>
    <property type="evidence" value="ECO:0007669"/>
    <property type="project" value="UniProtKB-KW"/>
</dbReference>
<protein>
    <recommendedName>
        <fullName evidence="10">Apolipoprotein C-I</fullName>
    </recommendedName>
</protein>
<keyword evidence="9" id="KW-1185">Reference proteome</keyword>
<evidence type="ECO:0000256" key="3">
    <source>
        <dbReference type="ARBA" id="ARBA00022448"/>
    </source>
</evidence>
<dbReference type="InterPro" id="IPR006781">
    <property type="entry name" value="ApoC-I"/>
</dbReference>
<dbReference type="GO" id="GO:0005504">
    <property type="term" value="F:fatty acid binding"/>
    <property type="evidence" value="ECO:0007669"/>
    <property type="project" value="TreeGrafter"/>
</dbReference>
<name>A0A7N5ZYG6_ANATE</name>
<evidence type="ECO:0000256" key="1">
    <source>
        <dbReference type="ARBA" id="ARBA00004613"/>
    </source>
</evidence>